<dbReference type="EMBL" id="DRBW01000098">
    <property type="protein sequence ID" value="HDM90080.1"/>
    <property type="molecule type" value="Genomic_DNA"/>
</dbReference>
<gene>
    <name evidence="2" type="ORF">ENG67_02600</name>
</gene>
<proteinExistence type="inferred from homology"/>
<organism evidence="2">
    <name type="scientific">candidate division WOR-3 bacterium</name>
    <dbReference type="NCBI Taxonomy" id="2052148"/>
    <lineage>
        <taxon>Bacteria</taxon>
        <taxon>Bacteria division WOR-3</taxon>
    </lineage>
</organism>
<dbReference type="Proteomes" id="UP000885931">
    <property type="component" value="Unassembled WGS sequence"/>
</dbReference>
<dbReference type="PANTHER" id="PTHR10472">
    <property type="entry name" value="D-TYROSYL-TRNA TYR DEACYLASE"/>
    <property type="match status" value="1"/>
</dbReference>
<sequence length="76" mass="8373">LEVLAISNFTVAGNTEKGRRPSLGRAEDPERAKPLFDVFLEELRKSGLRVETGIFGAKMEVELINQGPVTFIVGEK</sequence>
<feature type="non-terminal residue" evidence="2">
    <location>
        <position position="1"/>
    </location>
</feature>
<name>A0A7C1BFC1_UNCW3</name>
<comment type="similarity">
    <text evidence="1">Belongs to the DTD family.</text>
</comment>
<evidence type="ECO:0000313" key="2">
    <source>
        <dbReference type="EMBL" id="HDM90080.1"/>
    </source>
</evidence>
<dbReference type="GO" id="GO:0051500">
    <property type="term" value="F:D-tyrosyl-tRNA(Tyr) deacylase activity"/>
    <property type="evidence" value="ECO:0007669"/>
    <property type="project" value="TreeGrafter"/>
</dbReference>
<dbReference type="PANTHER" id="PTHR10472:SF5">
    <property type="entry name" value="D-AMINOACYL-TRNA DEACYLASE 1"/>
    <property type="match status" value="1"/>
</dbReference>
<dbReference type="InterPro" id="IPR023509">
    <property type="entry name" value="DTD-like_sf"/>
</dbReference>
<evidence type="ECO:0000256" key="1">
    <source>
        <dbReference type="ARBA" id="ARBA00009673"/>
    </source>
</evidence>
<dbReference type="SUPFAM" id="SSF69500">
    <property type="entry name" value="DTD-like"/>
    <property type="match status" value="1"/>
</dbReference>
<accession>A0A7C1BFC1</accession>
<protein>
    <submittedName>
        <fullName evidence="2">D-tyrosyl-tRNA(Tyr) deacylase</fullName>
    </submittedName>
</protein>
<dbReference type="AlphaFoldDB" id="A0A7C1BFC1"/>
<dbReference type="InterPro" id="IPR003732">
    <property type="entry name" value="Daa-tRNA_deacyls_DTD"/>
</dbReference>
<dbReference type="Gene3D" id="3.50.80.10">
    <property type="entry name" value="D-tyrosyl-tRNA(Tyr) deacylase"/>
    <property type="match status" value="1"/>
</dbReference>
<reference evidence="2" key="1">
    <citation type="journal article" date="2020" name="mSystems">
        <title>Genome- and Community-Level Interaction Insights into Carbon Utilization and Element Cycling Functions of Hydrothermarchaeota in Hydrothermal Sediment.</title>
        <authorList>
            <person name="Zhou Z."/>
            <person name="Liu Y."/>
            <person name="Xu W."/>
            <person name="Pan J."/>
            <person name="Luo Z.H."/>
            <person name="Li M."/>
        </authorList>
    </citation>
    <scope>NUCLEOTIDE SEQUENCE [LARGE SCALE GENOMIC DNA]</scope>
    <source>
        <strain evidence="2">HyVt-237</strain>
    </source>
</reference>
<comment type="caution">
    <text evidence="2">The sequence shown here is derived from an EMBL/GenBank/DDBJ whole genome shotgun (WGS) entry which is preliminary data.</text>
</comment>
<dbReference type="Pfam" id="PF02580">
    <property type="entry name" value="Tyr_Deacylase"/>
    <property type="match status" value="1"/>
</dbReference>
<dbReference type="GO" id="GO:0005737">
    <property type="term" value="C:cytoplasm"/>
    <property type="evidence" value="ECO:0007669"/>
    <property type="project" value="InterPro"/>
</dbReference>